<evidence type="ECO:0000256" key="2">
    <source>
        <dbReference type="SAM" id="Phobius"/>
    </source>
</evidence>
<feature type="chain" id="PRO_5042163415" evidence="3">
    <location>
        <begin position="19"/>
        <end position="265"/>
    </location>
</feature>
<dbReference type="EMBL" id="JARJCM010000094">
    <property type="protein sequence ID" value="KAJ7030079.1"/>
    <property type="molecule type" value="Genomic_DNA"/>
</dbReference>
<dbReference type="AlphaFoldDB" id="A0AAD6SLI6"/>
<proteinExistence type="predicted"/>
<comment type="caution">
    <text evidence="4">The sequence shown here is derived from an EMBL/GenBank/DDBJ whole genome shotgun (WGS) entry which is preliminary data.</text>
</comment>
<gene>
    <name evidence="4" type="ORF">C8F04DRAFT_737980</name>
</gene>
<feature type="transmembrane region" description="Helical" evidence="2">
    <location>
        <begin position="185"/>
        <end position="207"/>
    </location>
</feature>
<dbReference type="Proteomes" id="UP001218188">
    <property type="component" value="Unassembled WGS sequence"/>
</dbReference>
<name>A0AAD6SLI6_9AGAR</name>
<protein>
    <submittedName>
        <fullName evidence="4">Uncharacterized protein</fullName>
    </submittedName>
</protein>
<feature type="signal peptide" evidence="3">
    <location>
        <begin position="1"/>
        <end position="18"/>
    </location>
</feature>
<reference evidence="4" key="1">
    <citation type="submission" date="2023-03" db="EMBL/GenBank/DDBJ databases">
        <title>Massive genome expansion in bonnet fungi (Mycena s.s.) driven by repeated elements and novel gene families across ecological guilds.</title>
        <authorList>
            <consortium name="Lawrence Berkeley National Laboratory"/>
            <person name="Harder C.B."/>
            <person name="Miyauchi S."/>
            <person name="Viragh M."/>
            <person name="Kuo A."/>
            <person name="Thoen E."/>
            <person name="Andreopoulos B."/>
            <person name="Lu D."/>
            <person name="Skrede I."/>
            <person name="Drula E."/>
            <person name="Henrissat B."/>
            <person name="Morin E."/>
            <person name="Kohler A."/>
            <person name="Barry K."/>
            <person name="LaButti K."/>
            <person name="Morin E."/>
            <person name="Salamov A."/>
            <person name="Lipzen A."/>
            <person name="Mereny Z."/>
            <person name="Hegedus B."/>
            <person name="Baldrian P."/>
            <person name="Stursova M."/>
            <person name="Weitz H."/>
            <person name="Taylor A."/>
            <person name="Grigoriev I.V."/>
            <person name="Nagy L.G."/>
            <person name="Martin F."/>
            <person name="Kauserud H."/>
        </authorList>
    </citation>
    <scope>NUCLEOTIDE SEQUENCE</scope>
    <source>
        <strain evidence="4">CBHHK200</strain>
    </source>
</reference>
<evidence type="ECO:0000313" key="4">
    <source>
        <dbReference type="EMBL" id="KAJ7030079.1"/>
    </source>
</evidence>
<keyword evidence="2" id="KW-0812">Transmembrane</keyword>
<organism evidence="4 5">
    <name type="scientific">Mycena alexandri</name>
    <dbReference type="NCBI Taxonomy" id="1745969"/>
    <lineage>
        <taxon>Eukaryota</taxon>
        <taxon>Fungi</taxon>
        <taxon>Dikarya</taxon>
        <taxon>Basidiomycota</taxon>
        <taxon>Agaricomycotina</taxon>
        <taxon>Agaricomycetes</taxon>
        <taxon>Agaricomycetidae</taxon>
        <taxon>Agaricales</taxon>
        <taxon>Marasmiineae</taxon>
        <taxon>Mycenaceae</taxon>
        <taxon>Mycena</taxon>
    </lineage>
</organism>
<keyword evidence="5" id="KW-1185">Reference proteome</keyword>
<keyword evidence="3" id="KW-0732">Signal</keyword>
<accession>A0AAD6SLI6</accession>
<evidence type="ECO:0000256" key="1">
    <source>
        <dbReference type="SAM" id="MobiDB-lite"/>
    </source>
</evidence>
<keyword evidence="2" id="KW-1133">Transmembrane helix</keyword>
<keyword evidence="2" id="KW-0472">Membrane</keyword>
<evidence type="ECO:0000256" key="3">
    <source>
        <dbReference type="SAM" id="SignalP"/>
    </source>
</evidence>
<feature type="region of interest" description="Disordered" evidence="1">
    <location>
        <begin position="237"/>
        <end position="265"/>
    </location>
</feature>
<evidence type="ECO:0000313" key="5">
    <source>
        <dbReference type="Proteomes" id="UP001218188"/>
    </source>
</evidence>
<sequence>MHRALLAIVVVSASRGQAATRSDLECPSEDTIHSSLMTSGQSGGYLTCIYPEAGQCTYFADGNFSIGTSLCPSVLSPATNQSHLSGSSTICPATDATGGKLIDSGVSGKFKTCTYGDAGICTYFTDGFFSSGTSSCPDTIMPSSCVCSNSTAEASAASGLLGDTVLAASDPGPSDDQGTSLNPTAIALFALNVVLLAIILVLATMLIRARRGATLSSYHQTLYTSVDGQRPEFISPLSSPRYYNTDKDSASMPLTHGGLYSDPHE</sequence>